<dbReference type="EMBL" id="CABITT030000007">
    <property type="protein sequence ID" value="VVB11167.1"/>
    <property type="molecule type" value="Genomic_DNA"/>
</dbReference>
<dbReference type="AlphaFoldDB" id="A0A565CBW9"/>
<proteinExistence type="predicted"/>
<comment type="caution">
    <text evidence="2">The sequence shown here is derived from an EMBL/GenBank/DDBJ whole genome shotgun (WGS) entry which is preliminary data.</text>
</comment>
<gene>
    <name evidence="2" type="ORF">ANE_LOCUS21611</name>
</gene>
<evidence type="ECO:0000313" key="3">
    <source>
        <dbReference type="Proteomes" id="UP000489600"/>
    </source>
</evidence>
<reference evidence="2" key="1">
    <citation type="submission" date="2019-07" db="EMBL/GenBank/DDBJ databases">
        <authorList>
            <person name="Dittberner H."/>
        </authorList>
    </citation>
    <scope>NUCLEOTIDE SEQUENCE [LARGE SCALE GENOMIC DNA]</scope>
</reference>
<feature type="compositionally biased region" description="Pro residues" evidence="1">
    <location>
        <begin position="80"/>
        <end position="89"/>
    </location>
</feature>
<keyword evidence="3" id="KW-1185">Reference proteome</keyword>
<sequence>MSSSTKSTVLLSLRRLDVSSETRKPRDGFGRLSIPAMANRVPSDPVMYKLSTAGASGSEAPNLPMTVDLSCMLTSLGFPSLPPPKPPNPSELVSASPSSTSKLHHHRDLAAHHHYRRVLPSTLHPWPRSHGEISCFIISATELHSDLNPSHLSWHWSSCSPGSPTTKLLLRHSDLNPSHLSWRWSSGSPDSPTTKLLLRALYPPPTDAGLLSQYPSKPKQDLNPRHPIEWRWSQSRLNIPMTGLLLFRYVGGAFISFVLLGRNEENYLVDLVWDLCLEGLVHSCFFYLVDLLLRLNLSYCVTSAIFWYLGGECKSRNLVFSVTRSKARGAFKEGKRTFSVKSESLQLARVIYFGSIVSKHHGLLHDLSSFSTRFEFIRFSFILAWHAFVTEF</sequence>
<protein>
    <submittedName>
        <fullName evidence="2">Uncharacterized protein</fullName>
    </submittedName>
</protein>
<feature type="region of interest" description="Disordered" evidence="1">
    <location>
        <begin position="78"/>
        <end position="105"/>
    </location>
</feature>
<dbReference type="Proteomes" id="UP000489600">
    <property type="component" value="Unassembled WGS sequence"/>
</dbReference>
<evidence type="ECO:0000313" key="2">
    <source>
        <dbReference type="EMBL" id="VVB11167.1"/>
    </source>
</evidence>
<evidence type="ECO:0000256" key="1">
    <source>
        <dbReference type="SAM" id="MobiDB-lite"/>
    </source>
</evidence>
<dbReference type="OrthoDB" id="10645704at2759"/>
<accession>A0A565CBW9</accession>
<organism evidence="2 3">
    <name type="scientific">Arabis nemorensis</name>
    <dbReference type="NCBI Taxonomy" id="586526"/>
    <lineage>
        <taxon>Eukaryota</taxon>
        <taxon>Viridiplantae</taxon>
        <taxon>Streptophyta</taxon>
        <taxon>Embryophyta</taxon>
        <taxon>Tracheophyta</taxon>
        <taxon>Spermatophyta</taxon>
        <taxon>Magnoliopsida</taxon>
        <taxon>eudicotyledons</taxon>
        <taxon>Gunneridae</taxon>
        <taxon>Pentapetalae</taxon>
        <taxon>rosids</taxon>
        <taxon>malvids</taxon>
        <taxon>Brassicales</taxon>
        <taxon>Brassicaceae</taxon>
        <taxon>Arabideae</taxon>
        <taxon>Arabis</taxon>
    </lineage>
</organism>
<name>A0A565CBW9_9BRAS</name>